<reference evidence="7" key="1">
    <citation type="submission" date="2025-08" db="UniProtKB">
        <authorList>
            <consortium name="RefSeq"/>
        </authorList>
    </citation>
    <scope>IDENTIFICATION</scope>
    <source>
        <tissue evidence="7">Whole sample</tissue>
    </source>
</reference>
<accession>A0A8B8CX31</accession>
<dbReference type="InterPro" id="IPR002048">
    <property type="entry name" value="EF_hand_dom"/>
</dbReference>
<dbReference type="InterPro" id="IPR018247">
    <property type="entry name" value="EF_Hand_1_Ca_BS"/>
</dbReference>
<dbReference type="RefSeq" id="XP_022319046.1">
    <property type="nucleotide sequence ID" value="XM_022463338.1"/>
</dbReference>
<sequence length="341" mass="39271">MGDSPNKWSTASPSLLFVGSLLQHCRKNLEVLQTRRKSNKDLKDFIKDMKEQTRQISDELEEEDPPDHRWHIRRASDAVSVPAALPKSNQVPEDVYCHICQSRFRKAERQFPCRICEGVFHKDCALGLKDVHPSHKSTIERAETKIGWSCPACDDLSLLLSEDELNHIIQTFDEEIHPKGDQISFEEFLAFKKLHGEGTEEDLERLELEFKLVDTDANGRIDWWEFLTYQAKMKLFSRNQRDLVAMLTAKEMKSAQCAFSQLKLNSSGRVSPGESKRLLAEWYRLLDSHGDKLDVLDHYARLATTRVLALDRSPPESVSWEDFLMAQAKYIIGARPNMIKI</sequence>
<dbReference type="Gene3D" id="3.30.40.10">
    <property type="entry name" value="Zinc/RING finger domain, C3HC4 (zinc finger)"/>
    <property type="match status" value="1"/>
</dbReference>
<dbReference type="InterPro" id="IPR031946">
    <property type="entry name" value="KIAA1045_Zf_RING"/>
</dbReference>
<protein>
    <submittedName>
        <fullName evidence="7">PHD finger protein 24-like</fullName>
    </submittedName>
</protein>
<dbReference type="PROSITE" id="PS01359">
    <property type="entry name" value="ZF_PHD_1"/>
    <property type="match status" value="1"/>
</dbReference>
<evidence type="ECO:0000256" key="4">
    <source>
        <dbReference type="ARBA" id="ARBA00022837"/>
    </source>
</evidence>
<keyword evidence="1" id="KW-0479">Metal-binding</keyword>
<dbReference type="AlphaFoldDB" id="A0A8B8CX31"/>
<evidence type="ECO:0000313" key="6">
    <source>
        <dbReference type="Proteomes" id="UP000694844"/>
    </source>
</evidence>
<keyword evidence="4" id="KW-0106">Calcium</keyword>
<dbReference type="Proteomes" id="UP000694844">
    <property type="component" value="Chromosome 2"/>
</dbReference>
<dbReference type="SUPFAM" id="SSF57903">
    <property type="entry name" value="FYVE/PHD zinc finger"/>
    <property type="match status" value="1"/>
</dbReference>
<evidence type="ECO:0000256" key="2">
    <source>
        <dbReference type="ARBA" id="ARBA00022771"/>
    </source>
</evidence>
<evidence type="ECO:0000256" key="1">
    <source>
        <dbReference type="ARBA" id="ARBA00022723"/>
    </source>
</evidence>
<dbReference type="Gene3D" id="1.10.238.10">
    <property type="entry name" value="EF-hand"/>
    <property type="match status" value="1"/>
</dbReference>
<name>A0A8B8CX31_CRAVI</name>
<evidence type="ECO:0000256" key="3">
    <source>
        <dbReference type="ARBA" id="ARBA00022833"/>
    </source>
</evidence>
<dbReference type="KEGG" id="cvn:111121871"/>
<dbReference type="GO" id="GO:0008270">
    <property type="term" value="F:zinc ion binding"/>
    <property type="evidence" value="ECO:0007669"/>
    <property type="project" value="UniProtKB-KW"/>
</dbReference>
<dbReference type="PROSITE" id="PS50222">
    <property type="entry name" value="EF_HAND_2"/>
    <property type="match status" value="1"/>
</dbReference>
<dbReference type="Pfam" id="PF16744">
    <property type="entry name" value="zf-RING_15"/>
    <property type="match status" value="1"/>
</dbReference>
<dbReference type="InterPro" id="IPR011992">
    <property type="entry name" value="EF-hand-dom_pair"/>
</dbReference>
<dbReference type="GeneID" id="111121871"/>
<gene>
    <name evidence="7" type="primary">LOC111121871</name>
</gene>
<keyword evidence="2" id="KW-0863">Zinc-finger</keyword>
<dbReference type="InterPro" id="IPR019786">
    <property type="entry name" value="Zinc_finger_PHD-type_CS"/>
</dbReference>
<dbReference type="GO" id="GO:0005509">
    <property type="term" value="F:calcium ion binding"/>
    <property type="evidence" value="ECO:0007669"/>
    <property type="project" value="InterPro"/>
</dbReference>
<evidence type="ECO:0000313" key="7">
    <source>
        <dbReference type="RefSeq" id="XP_022319046.1"/>
    </source>
</evidence>
<dbReference type="PROSITE" id="PS00018">
    <property type="entry name" value="EF_HAND_1"/>
    <property type="match status" value="1"/>
</dbReference>
<organism evidence="6 7">
    <name type="scientific">Crassostrea virginica</name>
    <name type="common">Eastern oyster</name>
    <dbReference type="NCBI Taxonomy" id="6565"/>
    <lineage>
        <taxon>Eukaryota</taxon>
        <taxon>Metazoa</taxon>
        <taxon>Spiralia</taxon>
        <taxon>Lophotrochozoa</taxon>
        <taxon>Mollusca</taxon>
        <taxon>Bivalvia</taxon>
        <taxon>Autobranchia</taxon>
        <taxon>Pteriomorphia</taxon>
        <taxon>Ostreida</taxon>
        <taxon>Ostreoidea</taxon>
        <taxon>Ostreidae</taxon>
        <taxon>Crassostrea</taxon>
    </lineage>
</organism>
<feature type="domain" description="EF-hand" evidence="5">
    <location>
        <begin position="201"/>
        <end position="236"/>
    </location>
</feature>
<dbReference type="InterPro" id="IPR013083">
    <property type="entry name" value="Znf_RING/FYVE/PHD"/>
</dbReference>
<dbReference type="OrthoDB" id="9978298at2759"/>
<evidence type="ECO:0000259" key="5">
    <source>
        <dbReference type="PROSITE" id="PS50222"/>
    </source>
</evidence>
<proteinExistence type="predicted"/>
<keyword evidence="3" id="KW-0862">Zinc</keyword>
<dbReference type="SUPFAM" id="SSF47473">
    <property type="entry name" value="EF-hand"/>
    <property type="match status" value="1"/>
</dbReference>
<dbReference type="InterPro" id="IPR011011">
    <property type="entry name" value="Znf_FYVE_PHD"/>
</dbReference>
<keyword evidence="6" id="KW-1185">Reference proteome</keyword>
<dbReference type="CDD" id="cd15489">
    <property type="entry name" value="PHD_SF"/>
    <property type="match status" value="1"/>
</dbReference>